<reference evidence="1 2" key="1">
    <citation type="submission" date="2016-11" db="EMBL/GenBank/DDBJ databases">
        <title>Whole genomes of Flavobacteriaceae.</title>
        <authorList>
            <person name="Stine C."/>
            <person name="Li C."/>
            <person name="Tadesse D."/>
        </authorList>
    </citation>
    <scope>NUCLEOTIDE SEQUENCE [LARGE SCALE GENOMIC DNA]</scope>
    <source>
        <strain evidence="1 2">DSM 18292</strain>
    </source>
</reference>
<name>A0A226HC33_9FLAO</name>
<sequence>MSRIRIVGGSITKTSKGATILEALDGNLTMSAAKQVILDGGENGITHHEYVPPKKKEEDKTDEPKILDAKCIVQFRPNGSWKGEFGFDWFRIGDTRRQGDVNYETLVGRHYDKELTDTSKQIVNNGNKWSTNFKADPQPAEFSRFNRIDQLKELYGVYEYSLENDSSGSPINKKYYKPVLALFAREADPLRPRKFIETGIAQLDLYIQFEKQGGTEIKPSKLIFEMDGVLMDENHPLVSIDRHTILQNKLRNKIENIEITCKAEFAEDKEIKVWAISVDKAGNQTAKLLAGVLKMIAPAKKATKNILLVLVNTSKGTGSSNGLDILKRNLKQALIKTNIVTKAMKMGVLESVKIDLSISANNVDNKDFNSSFQVDVKDSEYSNIGNREGLDDFLKDTLERDYPGQFQDYFKLFFLANGTDIVFDKDKLLTGYTAGYSSLKANFGVMFKMHNEYTIAHECLHGLGLRHSFFGVNLPNEISFCYQAQTTDNIMDYSHNLPTPIPRITTWYWQWKILNRL</sequence>
<gene>
    <name evidence="1" type="ORF">B0A66_10905</name>
</gene>
<organism evidence="1 2">
    <name type="scientific">Flavobacterium hercynium</name>
    <dbReference type="NCBI Taxonomy" id="387094"/>
    <lineage>
        <taxon>Bacteria</taxon>
        <taxon>Pseudomonadati</taxon>
        <taxon>Bacteroidota</taxon>
        <taxon>Flavobacteriia</taxon>
        <taxon>Flavobacteriales</taxon>
        <taxon>Flavobacteriaceae</taxon>
        <taxon>Flavobacterium</taxon>
    </lineage>
</organism>
<comment type="caution">
    <text evidence="1">The sequence shown here is derived from an EMBL/GenBank/DDBJ whole genome shotgun (WGS) entry which is preliminary data.</text>
</comment>
<dbReference type="AlphaFoldDB" id="A0A226HC33"/>
<dbReference type="Proteomes" id="UP000198345">
    <property type="component" value="Unassembled WGS sequence"/>
</dbReference>
<dbReference type="OrthoDB" id="6717961at2"/>
<proteinExistence type="predicted"/>
<evidence type="ECO:0000313" key="1">
    <source>
        <dbReference type="EMBL" id="OXA91644.1"/>
    </source>
</evidence>
<keyword evidence="2" id="KW-1185">Reference proteome</keyword>
<accession>A0A226HC33</accession>
<evidence type="ECO:0000313" key="2">
    <source>
        <dbReference type="Proteomes" id="UP000198345"/>
    </source>
</evidence>
<dbReference type="RefSeq" id="WP_089049869.1">
    <property type="nucleotide sequence ID" value="NZ_FXTV01000010.1"/>
</dbReference>
<dbReference type="SUPFAM" id="SSF55486">
    <property type="entry name" value="Metalloproteases ('zincins'), catalytic domain"/>
    <property type="match status" value="1"/>
</dbReference>
<protein>
    <submittedName>
        <fullName evidence="1">Uncharacterized protein</fullName>
    </submittedName>
</protein>
<dbReference type="EMBL" id="MUGW01000021">
    <property type="protein sequence ID" value="OXA91644.1"/>
    <property type="molecule type" value="Genomic_DNA"/>
</dbReference>